<dbReference type="Proteomes" id="UP001143856">
    <property type="component" value="Unassembled WGS sequence"/>
</dbReference>
<name>A0ACC1P6B8_9PEZI</name>
<comment type="caution">
    <text evidence="1">The sequence shown here is derived from an EMBL/GenBank/DDBJ whole genome shotgun (WGS) entry which is preliminary data.</text>
</comment>
<evidence type="ECO:0000313" key="1">
    <source>
        <dbReference type="EMBL" id="KAJ2986863.1"/>
    </source>
</evidence>
<evidence type="ECO:0000313" key="2">
    <source>
        <dbReference type="Proteomes" id="UP001143856"/>
    </source>
</evidence>
<reference evidence="1" key="1">
    <citation type="submission" date="2022-10" db="EMBL/GenBank/DDBJ databases">
        <title>Genome Sequence of Xylaria curta.</title>
        <authorList>
            <person name="Buettner E."/>
        </authorList>
    </citation>
    <scope>NUCLEOTIDE SEQUENCE</scope>
    <source>
        <strain evidence="1">Babe10</strain>
    </source>
</reference>
<organism evidence="1 2">
    <name type="scientific">Xylaria curta</name>
    <dbReference type="NCBI Taxonomy" id="42375"/>
    <lineage>
        <taxon>Eukaryota</taxon>
        <taxon>Fungi</taxon>
        <taxon>Dikarya</taxon>
        <taxon>Ascomycota</taxon>
        <taxon>Pezizomycotina</taxon>
        <taxon>Sordariomycetes</taxon>
        <taxon>Xylariomycetidae</taxon>
        <taxon>Xylariales</taxon>
        <taxon>Xylariaceae</taxon>
        <taxon>Xylaria</taxon>
    </lineage>
</organism>
<gene>
    <name evidence="1" type="ORF">NUW58_g4830</name>
</gene>
<sequence>MGAKRRGAGEEVMSRRTTERSPSEAVPKRQRVSRACDQCRAAREKCDGIRPLCFPCASQNRLCTWEEPKKKRGVQTGYIRTLEMALGWIFDKIPESENSLHGLLTHEGGQGRLLLAGKDTSAGNRLHRRWRRSTVHTKIERVLSGGATPTKSTNVSTPGEESDEDRPEEDSLTRRGEMSVSNISEPTEHLKDERNTPDIAHPRAQRPRDLTTSQMNDTDLVKSPPNLQSPTQLQRPPIVKLPSNHWRLLDIYFYL</sequence>
<protein>
    <submittedName>
        <fullName evidence="1">Uncharacterized protein</fullName>
    </submittedName>
</protein>
<proteinExistence type="predicted"/>
<accession>A0ACC1P6B8</accession>
<dbReference type="EMBL" id="JAPDGR010000883">
    <property type="protein sequence ID" value="KAJ2986863.1"/>
    <property type="molecule type" value="Genomic_DNA"/>
</dbReference>
<keyword evidence="2" id="KW-1185">Reference proteome</keyword>